<evidence type="ECO:0000256" key="2">
    <source>
        <dbReference type="ARBA" id="ARBA00022475"/>
    </source>
</evidence>
<feature type="transmembrane region" description="Helical" evidence="6">
    <location>
        <begin position="95"/>
        <end position="113"/>
    </location>
</feature>
<dbReference type="GO" id="GO:0005886">
    <property type="term" value="C:plasma membrane"/>
    <property type="evidence" value="ECO:0007669"/>
    <property type="project" value="UniProtKB-SubCell"/>
</dbReference>
<organism evidence="8 9">
    <name type="scientific">Peredibacter starrii</name>
    <dbReference type="NCBI Taxonomy" id="28202"/>
    <lineage>
        <taxon>Bacteria</taxon>
        <taxon>Pseudomonadati</taxon>
        <taxon>Bdellovibrionota</taxon>
        <taxon>Bacteriovoracia</taxon>
        <taxon>Bacteriovoracales</taxon>
        <taxon>Bacteriovoracaceae</taxon>
        <taxon>Peredibacter</taxon>
    </lineage>
</organism>
<protein>
    <submittedName>
        <fullName evidence="8">DUF202 domain-containing protein</fullName>
    </submittedName>
</protein>
<dbReference type="PANTHER" id="PTHR34187">
    <property type="entry name" value="FGR18P"/>
    <property type="match status" value="1"/>
</dbReference>
<dbReference type="KEGG" id="psti:SOO65_12785"/>
<evidence type="ECO:0000256" key="5">
    <source>
        <dbReference type="ARBA" id="ARBA00023136"/>
    </source>
</evidence>
<dbReference type="Proteomes" id="UP001324634">
    <property type="component" value="Chromosome"/>
</dbReference>
<sequence length="157" mass="18222">MEYSELPKHWRDEIKGQNPDEALFQLSTHRTEMSKRRTILSDARSHMSNERTHLSYLRTSLSLMTFGITLNRFSVYLRENKITTTHHGLLHQTEYVGLAIVILGVIILMWALYRFRNVSQQIENNTYTSPKLSLTILTLAIIILGGLTVLWLFVFKG</sequence>
<feature type="transmembrane region" description="Helical" evidence="6">
    <location>
        <begin position="56"/>
        <end position="75"/>
    </location>
</feature>
<keyword evidence="2" id="KW-1003">Cell membrane</keyword>
<dbReference type="Pfam" id="PF02656">
    <property type="entry name" value="DUF202"/>
    <property type="match status" value="1"/>
</dbReference>
<dbReference type="InterPro" id="IPR003807">
    <property type="entry name" value="DUF202"/>
</dbReference>
<comment type="subcellular location">
    <subcellularLocation>
        <location evidence="1">Cell membrane</location>
        <topology evidence="1">Multi-pass membrane protein</topology>
    </subcellularLocation>
</comment>
<evidence type="ECO:0000256" key="1">
    <source>
        <dbReference type="ARBA" id="ARBA00004651"/>
    </source>
</evidence>
<feature type="transmembrane region" description="Helical" evidence="6">
    <location>
        <begin position="134"/>
        <end position="154"/>
    </location>
</feature>
<keyword evidence="3 6" id="KW-0812">Transmembrane</keyword>
<gene>
    <name evidence="8" type="ORF">SOO65_12785</name>
</gene>
<dbReference type="InterPro" id="IPR052053">
    <property type="entry name" value="IM_YidH-like"/>
</dbReference>
<keyword evidence="5 6" id="KW-0472">Membrane</keyword>
<evidence type="ECO:0000313" key="8">
    <source>
        <dbReference type="EMBL" id="WPU63565.1"/>
    </source>
</evidence>
<evidence type="ECO:0000256" key="6">
    <source>
        <dbReference type="SAM" id="Phobius"/>
    </source>
</evidence>
<reference evidence="8 9" key="1">
    <citation type="submission" date="2023-11" db="EMBL/GenBank/DDBJ databases">
        <title>Peredibacter starrii A3.12.</title>
        <authorList>
            <person name="Mitchell R.J."/>
        </authorList>
    </citation>
    <scope>NUCLEOTIDE SEQUENCE [LARGE SCALE GENOMIC DNA]</scope>
    <source>
        <strain evidence="8 9">A3.12</strain>
    </source>
</reference>
<keyword evidence="4 6" id="KW-1133">Transmembrane helix</keyword>
<accession>A0AAX4HK12</accession>
<dbReference type="AlphaFoldDB" id="A0AAX4HK12"/>
<dbReference type="EMBL" id="CP139487">
    <property type="protein sequence ID" value="WPU63565.1"/>
    <property type="molecule type" value="Genomic_DNA"/>
</dbReference>
<dbReference type="PANTHER" id="PTHR34187:SF2">
    <property type="entry name" value="DUF202 DOMAIN-CONTAINING PROTEIN"/>
    <property type="match status" value="1"/>
</dbReference>
<proteinExistence type="predicted"/>
<dbReference type="RefSeq" id="WP_321390491.1">
    <property type="nucleotide sequence ID" value="NZ_CP139487.1"/>
</dbReference>
<keyword evidence="9" id="KW-1185">Reference proteome</keyword>
<evidence type="ECO:0000259" key="7">
    <source>
        <dbReference type="Pfam" id="PF02656"/>
    </source>
</evidence>
<evidence type="ECO:0000256" key="3">
    <source>
        <dbReference type="ARBA" id="ARBA00022692"/>
    </source>
</evidence>
<name>A0AAX4HK12_9BACT</name>
<evidence type="ECO:0000313" key="9">
    <source>
        <dbReference type="Proteomes" id="UP001324634"/>
    </source>
</evidence>
<feature type="domain" description="DUF202" evidence="7">
    <location>
        <begin position="44"/>
        <end position="120"/>
    </location>
</feature>
<evidence type="ECO:0000256" key="4">
    <source>
        <dbReference type="ARBA" id="ARBA00022989"/>
    </source>
</evidence>